<dbReference type="GO" id="GO:0042834">
    <property type="term" value="F:peptidoglycan binding"/>
    <property type="evidence" value="ECO:0007669"/>
    <property type="project" value="InterPro"/>
</dbReference>
<feature type="domain" description="SPOR" evidence="2">
    <location>
        <begin position="205"/>
        <end position="287"/>
    </location>
</feature>
<dbReference type="InterPro" id="IPR036680">
    <property type="entry name" value="SPOR-like_sf"/>
</dbReference>
<sequence>VEIEQPPVKRVVAPTTYIKVEKAPAPEVTPPAPRVEIEQAPVKRVVAPTTYINTQPVKPAGSSGGLITISTDPASNIRKVRAGNSLYRIARSLGAKKADYNRVVVALWKTNINAFIKGNMHGLRADAIIDYNKVNEVAKTITSKEAKRLIDEQWPLWQEHVKNAIAMKKSSALTALAKPNKKPPVAKKTEEKKVTGTTPKQKGKEETNLSYVAHVASYKNRNSALKLVSFLRKKGLNAFEASSSAPKQGNWSRVLVNRYASLSAATSVADKMKAGGISQYIRVLKLPYAIKVGEPLPAKTAEAKISRLANLGISAYTVPNKDGNVTLFTGAFGTEKAAEEAIKGLSSHNLALTVVKP</sequence>
<dbReference type="AlphaFoldDB" id="A0A3B1C6Y1"/>
<organism evidence="3">
    <name type="scientific">hydrothermal vent metagenome</name>
    <dbReference type="NCBI Taxonomy" id="652676"/>
    <lineage>
        <taxon>unclassified sequences</taxon>
        <taxon>metagenomes</taxon>
        <taxon>ecological metagenomes</taxon>
    </lineage>
</organism>
<feature type="region of interest" description="Disordered" evidence="1">
    <location>
        <begin position="177"/>
        <end position="205"/>
    </location>
</feature>
<reference evidence="3" key="1">
    <citation type="submission" date="2018-06" db="EMBL/GenBank/DDBJ databases">
        <authorList>
            <person name="Zhirakovskaya E."/>
        </authorList>
    </citation>
    <scope>NUCLEOTIDE SEQUENCE</scope>
</reference>
<dbReference type="PROSITE" id="PS51724">
    <property type="entry name" value="SPOR"/>
    <property type="match status" value="1"/>
</dbReference>
<evidence type="ECO:0000256" key="1">
    <source>
        <dbReference type="SAM" id="MobiDB-lite"/>
    </source>
</evidence>
<evidence type="ECO:0000313" key="3">
    <source>
        <dbReference type="EMBL" id="VAX18610.1"/>
    </source>
</evidence>
<dbReference type="SUPFAM" id="SSF110997">
    <property type="entry name" value="Sporulation related repeat"/>
    <property type="match status" value="1"/>
</dbReference>
<evidence type="ECO:0000259" key="2">
    <source>
        <dbReference type="PROSITE" id="PS51724"/>
    </source>
</evidence>
<feature type="non-terminal residue" evidence="3">
    <location>
        <position position="1"/>
    </location>
</feature>
<dbReference type="EMBL" id="UOGC01000074">
    <property type="protein sequence ID" value="VAX18610.1"/>
    <property type="molecule type" value="Genomic_DNA"/>
</dbReference>
<dbReference type="Gene3D" id="3.30.70.1070">
    <property type="entry name" value="Sporulation related repeat"/>
    <property type="match status" value="1"/>
</dbReference>
<dbReference type="InterPro" id="IPR007730">
    <property type="entry name" value="SPOR-like_dom"/>
</dbReference>
<proteinExistence type="predicted"/>
<gene>
    <name evidence="3" type="ORF">MNBD_NITROSPINAE01-483</name>
</gene>
<dbReference type="Pfam" id="PF05036">
    <property type="entry name" value="SPOR"/>
    <property type="match status" value="1"/>
</dbReference>
<name>A0A3B1C6Y1_9ZZZZ</name>
<accession>A0A3B1C6Y1</accession>
<protein>
    <recommendedName>
        <fullName evidence="2">SPOR domain-containing protein</fullName>
    </recommendedName>
</protein>